<comment type="caution">
    <text evidence="1">The sequence shown here is derived from an EMBL/GenBank/DDBJ whole genome shotgun (WGS) entry which is preliminary data.</text>
</comment>
<evidence type="ECO:0000313" key="2">
    <source>
        <dbReference type="Proteomes" id="UP001234178"/>
    </source>
</evidence>
<evidence type="ECO:0000313" key="1">
    <source>
        <dbReference type="EMBL" id="KAK4028770.1"/>
    </source>
</evidence>
<dbReference type="Proteomes" id="UP001234178">
    <property type="component" value="Unassembled WGS sequence"/>
</dbReference>
<dbReference type="EMBL" id="JAOYFB010000039">
    <property type="protein sequence ID" value="KAK4028770.1"/>
    <property type="molecule type" value="Genomic_DNA"/>
</dbReference>
<name>A0ABR0AUK2_9CRUS</name>
<proteinExistence type="predicted"/>
<organism evidence="1 2">
    <name type="scientific">Daphnia magna</name>
    <dbReference type="NCBI Taxonomy" id="35525"/>
    <lineage>
        <taxon>Eukaryota</taxon>
        <taxon>Metazoa</taxon>
        <taxon>Ecdysozoa</taxon>
        <taxon>Arthropoda</taxon>
        <taxon>Crustacea</taxon>
        <taxon>Branchiopoda</taxon>
        <taxon>Diplostraca</taxon>
        <taxon>Cladocera</taxon>
        <taxon>Anomopoda</taxon>
        <taxon>Daphniidae</taxon>
        <taxon>Daphnia</taxon>
    </lineage>
</organism>
<protein>
    <submittedName>
        <fullName evidence="1">Uncharacterized protein</fullName>
    </submittedName>
</protein>
<keyword evidence="2" id="KW-1185">Reference proteome</keyword>
<gene>
    <name evidence="1" type="ORF">OUZ56_021789</name>
</gene>
<accession>A0ABR0AUK2</accession>
<reference evidence="1 2" key="1">
    <citation type="journal article" date="2023" name="Nucleic Acids Res.">
        <title>The hologenome of Daphnia magna reveals possible DNA methylation and microbiome-mediated evolution of the host genome.</title>
        <authorList>
            <person name="Chaturvedi A."/>
            <person name="Li X."/>
            <person name="Dhandapani V."/>
            <person name="Marshall H."/>
            <person name="Kissane S."/>
            <person name="Cuenca-Cambronero M."/>
            <person name="Asole G."/>
            <person name="Calvet F."/>
            <person name="Ruiz-Romero M."/>
            <person name="Marangio P."/>
            <person name="Guigo R."/>
            <person name="Rago D."/>
            <person name="Mirbahai L."/>
            <person name="Eastwood N."/>
            <person name="Colbourne J.K."/>
            <person name="Zhou J."/>
            <person name="Mallon E."/>
            <person name="Orsini L."/>
        </authorList>
    </citation>
    <scope>NUCLEOTIDE SEQUENCE [LARGE SCALE GENOMIC DNA]</scope>
    <source>
        <strain evidence="1">LRV0_1</strain>
    </source>
</reference>
<sequence>MSFSNLLFFHPNTSIFFVKSQLWGMTRGPFSEEIASIGYLWVFIYRKLSRLE</sequence>